<sequence>MCYSYKSLPLIVLGGLLLAGGMQSCRDGKRYHESVTADIPEPASRGLASIRAFQEELNGEFRDPEISPLSPEQIGGFPGLDFFEPDTTYQVMAQLVRTPGALPFEMPTTTDRMALERTYGILRFELQGRPFELEVYQSPDLMMQEGFEDYLFLPFTDATNGKETYEGGRYIDLRIPAGDSILLDFNTAYNPYCAYNPKYSCPIVPSVNDLDIPVYAGVRAYRKSQAPLRQSP</sequence>
<accession>A4CMI1</accession>
<gene>
    <name evidence="1" type="ordered locus">RB2501_11122</name>
</gene>
<dbReference type="PANTHER" id="PTHR41913">
    <property type="entry name" value="DUF1684 DOMAIN-CONTAINING PROTEIN"/>
    <property type="match status" value="1"/>
</dbReference>
<reference evidence="1 2" key="1">
    <citation type="journal article" date="2009" name="J. Bacteriol.">
        <title>Complete genome sequence of Robiginitalea biformata HTCC2501.</title>
        <authorList>
            <person name="Oh H.M."/>
            <person name="Giovannoni S.J."/>
            <person name="Lee K."/>
            <person name="Ferriera S."/>
            <person name="Johnson J."/>
            <person name="Cho J.C."/>
        </authorList>
    </citation>
    <scope>NUCLEOTIDE SEQUENCE [LARGE SCALE GENOMIC DNA]</scope>
    <source>
        <strain evidence="2">ATCC BAA-864 / HTCC2501 / KCTC 12146</strain>
    </source>
</reference>
<evidence type="ECO:0000313" key="2">
    <source>
        <dbReference type="Proteomes" id="UP000009049"/>
    </source>
</evidence>
<dbReference type="eggNOG" id="COG3358">
    <property type="taxonomic scope" value="Bacteria"/>
</dbReference>
<dbReference type="Pfam" id="PF07920">
    <property type="entry name" value="DUF1684"/>
    <property type="match status" value="1"/>
</dbReference>
<evidence type="ECO:0000313" key="1">
    <source>
        <dbReference type="EMBL" id="EAR14873.1"/>
    </source>
</evidence>
<name>A4CMI1_ROBBH</name>
<dbReference type="InterPro" id="IPR012467">
    <property type="entry name" value="DUF1684"/>
</dbReference>
<proteinExistence type="predicted"/>
<evidence type="ECO:0008006" key="3">
    <source>
        <dbReference type="Google" id="ProtNLM"/>
    </source>
</evidence>
<organism evidence="1 2">
    <name type="scientific">Robiginitalea biformata (strain ATCC BAA-864 / DSM 15991 / KCTC 12146 / HTCC2501)</name>
    <dbReference type="NCBI Taxonomy" id="313596"/>
    <lineage>
        <taxon>Bacteria</taxon>
        <taxon>Pseudomonadati</taxon>
        <taxon>Bacteroidota</taxon>
        <taxon>Flavobacteriia</taxon>
        <taxon>Flavobacteriales</taxon>
        <taxon>Flavobacteriaceae</taxon>
        <taxon>Robiginitalea</taxon>
    </lineage>
</organism>
<dbReference type="PANTHER" id="PTHR41913:SF1">
    <property type="entry name" value="DUF1684 DOMAIN-CONTAINING PROTEIN"/>
    <property type="match status" value="1"/>
</dbReference>
<dbReference type="KEGG" id="rbi:RB2501_11122"/>
<dbReference type="EMBL" id="CP001712">
    <property type="protein sequence ID" value="EAR14873.1"/>
    <property type="molecule type" value="Genomic_DNA"/>
</dbReference>
<dbReference type="HOGENOM" id="CLU_090976_0_0_10"/>
<dbReference type="PROSITE" id="PS51257">
    <property type="entry name" value="PROKAR_LIPOPROTEIN"/>
    <property type="match status" value="1"/>
</dbReference>
<keyword evidence="2" id="KW-1185">Reference proteome</keyword>
<dbReference type="Proteomes" id="UP000009049">
    <property type="component" value="Chromosome"/>
</dbReference>
<dbReference type="STRING" id="313596.RB2501_11122"/>
<protein>
    <recommendedName>
        <fullName evidence="3">DUF1684 domain-containing protein</fullName>
    </recommendedName>
</protein>
<dbReference type="AlphaFoldDB" id="A4CMI1"/>